<organism evidence="7 8">
    <name type="scientific">Candidatus Finniella inopinata</name>
    <dbReference type="NCBI Taxonomy" id="1696036"/>
    <lineage>
        <taxon>Bacteria</taxon>
        <taxon>Pseudomonadati</taxon>
        <taxon>Pseudomonadota</taxon>
        <taxon>Alphaproteobacteria</taxon>
        <taxon>Holosporales</taxon>
        <taxon>Candidatus Paracaedibacteraceae</taxon>
        <taxon>Candidatus Finniella</taxon>
    </lineage>
</organism>
<evidence type="ECO:0000259" key="6">
    <source>
        <dbReference type="PROSITE" id="PS51123"/>
    </source>
</evidence>
<dbReference type="Gene3D" id="3.30.1330.60">
    <property type="entry name" value="OmpA-like domain"/>
    <property type="match status" value="1"/>
</dbReference>
<evidence type="ECO:0000313" key="7">
    <source>
        <dbReference type="EMBL" id="RZI45760.1"/>
    </source>
</evidence>
<accession>A0A4Q7DHE9</accession>
<name>A0A4Q7DHE9_9PROT</name>
<dbReference type="PRINTS" id="PR01021">
    <property type="entry name" value="OMPADOMAIN"/>
</dbReference>
<feature type="domain" description="OmpA-like" evidence="6">
    <location>
        <begin position="38"/>
        <end position="152"/>
    </location>
</feature>
<keyword evidence="7" id="KW-0449">Lipoprotein</keyword>
<dbReference type="PROSITE" id="PS01068">
    <property type="entry name" value="OMPA_1"/>
    <property type="match status" value="1"/>
</dbReference>
<comment type="subcellular location">
    <subcellularLocation>
        <location evidence="1">Cell outer membrane</location>
    </subcellularLocation>
</comment>
<dbReference type="CDD" id="cd07185">
    <property type="entry name" value="OmpA_C-like"/>
    <property type="match status" value="1"/>
</dbReference>
<dbReference type="RefSeq" id="WP_130154336.1">
    <property type="nucleotide sequence ID" value="NZ_SCFB01000007.1"/>
</dbReference>
<dbReference type="InterPro" id="IPR006665">
    <property type="entry name" value="OmpA-like"/>
</dbReference>
<keyword evidence="8" id="KW-1185">Reference proteome</keyword>
<gene>
    <name evidence="7" type="ORF">EQU50_06570</name>
</gene>
<dbReference type="InterPro" id="IPR006690">
    <property type="entry name" value="OMPA-like_CS"/>
</dbReference>
<dbReference type="PANTHER" id="PTHR30329:SF21">
    <property type="entry name" value="LIPOPROTEIN YIAD-RELATED"/>
    <property type="match status" value="1"/>
</dbReference>
<evidence type="ECO:0000256" key="1">
    <source>
        <dbReference type="ARBA" id="ARBA00004442"/>
    </source>
</evidence>
<dbReference type="InterPro" id="IPR006664">
    <property type="entry name" value="OMP_bac"/>
</dbReference>
<protein>
    <submittedName>
        <fullName evidence="7">Peptidoglycan-associated lipoprotein</fullName>
    </submittedName>
</protein>
<feature type="signal peptide" evidence="5">
    <location>
        <begin position="1"/>
        <end position="21"/>
    </location>
</feature>
<evidence type="ECO:0000256" key="3">
    <source>
        <dbReference type="ARBA" id="ARBA00023237"/>
    </source>
</evidence>
<keyword evidence="3" id="KW-0998">Cell outer membrane</keyword>
<feature type="chain" id="PRO_5020612716" evidence="5">
    <location>
        <begin position="22"/>
        <end position="152"/>
    </location>
</feature>
<dbReference type="Proteomes" id="UP000293550">
    <property type="component" value="Unassembled WGS sequence"/>
</dbReference>
<comment type="caution">
    <text evidence="7">The sequence shown here is derived from an EMBL/GenBank/DDBJ whole genome shotgun (WGS) entry which is preliminary data.</text>
</comment>
<sequence>MKKILFPVLAAALLLTACETATDSQNVNVGTAAAPGTAGDFKNNIKDRVFFAYDKSAVSADAKKVLEAQAAWLKTYGTTSATVEGKTDARGTSQYNMALGARRADAAKKALVGLGVDTNRLKTMSYGKEKLEVMGDTEEAHAQNRVAITVIN</sequence>
<dbReference type="AlphaFoldDB" id="A0A4Q7DHE9"/>
<reference evidence="7 8" key="1">
    <citation type="submission" date="2018-10" db="EMBL/GenBank/DDBJ databases">
        <title>An updated phylogeny of the Alphaproteobacteria reveals that the parasitic Rickettsiales and Holosporales have independent origins.</title>
        <authorList>
            <person name="Munoz-Gomez S.A."/>
            <person name="Hess S."/>
            <person name="Burger G."/>
            <person name="Lang B.F."/>
            <person name="Susko E."/>
            <person name="Slamovits C.H."/>
            <person name="Roger A.J."/>
        </authorList>
    </citation>
    <scope>NUCLEOTIDE SEQUENCE [LARGE SCALE GENOMIC DNA]</scope>
    <source>
        <strain evidence="7">HOLO01</strain>
    </source>
</reference>
<dbReference type="PROSITE" id="PS51257">
    <property type="entry name" value="PROKAR_LIPOPROTEIN"/>
    <property type="match status" value="1"/>
</dbReference>
<dbReference type="EMBL" id="SCFB01000007">
    <property type="protein sequence ID" value="RZI45760.1"/>
    <property type="molecule type" value="Genomic_DNA"/>
</dbReference>
<evidence type="ECO:0000256" key="4">
    <source>
        <dbReference type="PROSITE-ProRule" id="PRU00473"/>
    </source>
</evidence>
<dbReference type="Pfam" id="PF00691">
    <property type="entry name" value="OmpA"/>
    <property type="match status" value="1"/>
</dbReference>
<dbReference type="PROSITE" id="PS51123">
    <property type="entry name" value="OMPA_2"/>
    <property type="match status" value="1"/>
</dbReference>
<keyword evidence="5" id="KW-0732">Signal</keyword>
<proteinExistence type="predicted"/>
<dbReference type="OrthoDB" id="9809164at2"/>
<dbReference type="GO" id="GO:0009279">
    <property type="term" value="C:cell outer membrane"/>
    <property type="evidence" value="ECO:0007669"/>
    <property type="project" value="UniProtKB-SubCell"/>
</dbReference>
<evidence type="ECO:0000256" key="2">
    <source>
        <dbReference type="ARBA" id="ARBA00023136"/>
    </source>
</evidence>
<evidence type="ECO:0000256" key="5">
    <source>
        <dbReference type="SAM" id="SignalP"/>
    </source>
</evidence>
<dbReference type="InterPro" id="IPR050330">
    <property type="entry name" value="Bact_OuterMem_StrucFunc"/>
</dbReference>
<dbReference type="SUPFAM" id="SSF103088">
    <property type="entry name" value="OmpA-like"/>
    <property type="match status" value="1"/>
</dbReference>
<evidence type="ECO:0000313" key="8">
    <source>
        <dbReference type="Proteomes" id="UP000293550"/>
    </source>
</evidence>
<dbReference type="PANTHER" id="PTHR30329">
    <property type="entry name" value="STATOR ELEMENT OF FLAGELLAR MOTOR COMPLEX"/>
    <property type="match status" value="1"/>
</dbReference>
<dbReference type="InterPro" id="IPR036737">
    <property type="entry name" value="OmpA-like_sf"/>
</dbReference>
<keyword evidence="2 4" id="KW-0472">Membrane</keyword>